<dbReference type="InterPro" id="IPR007607">
    <property type="entry name" value="BacA/B"/>
</dbReference>
<evidence type="ECO:0000313" key="4">
    <source>
        <dbReference type="Proteomes" id="UP000476055"/>
    </source>
</evidence>
<feature type="region of interest" description="Disordered" evidence="2">
    <location>
        <begin position="142"/>
        <end position="174"/>
    </location>
</feature>
<feature type="compositionally biased region" description="Low complexity" evidence="2">
    <location>
        <begin position="156"/>
        <end position="174"/>
    </location>
</feature>
<dbReference type="PANTHER" id="PTHR35024:SF4">
    <property type="entry name" value="POLYMER-FORMING CYTOSKELETAL PROTEIN"/>
    <property type="match status" value="1"/>
</dbReference>
<proteinExistence type="inferred from homology"/>
<feature type="compositionally biased region" description="Basic and acidic residues" evidence="2">
    <location>
        <begin position="142"/>
        <end position="155"/>
    </location>
</feature>
<evidence type="ECO:0000256" key="1">
    <source>
        <dbReference type="ARBA" id="ARBA00044755"/>
    </source>
</evidence>
<protein>
    <submittedName>
        <fullName evidence="3">Polymer-forming cytoskeletal protein</fullName>
    </submittedName>
</protein>
<dbReference type="AlphaFoldDB" id="A0A6L5YFR5"/>
<comment type="caution">
    <text evidence="3">The sequence shown here is derived from an EMBL/GenBank/DDBJ whole genome shotgun (WGS) entry which is preliminary data.</text>
</comment>
<sequence>MLGKKSTDTKMNTLIGAGAELNGDFTLDGSARIDGKIGGNVTVTGSLILGAGSVVTGEVQAASVLIGGEVTGNITAPEKAELTASAKVLGDIATKVIVIDEHAIFQGKIDMNQTVPDKKEKAKAAKATRVGRKSAKAAIAEALKEVEEEEKRENQENTAAPEQTQNTAAEETTK</sequence>
<dbReference type="EMBL" id="VUMU01000002">
    <property type="protein sequence ID" value="MST57136.1"/>
    <property type="molecule type" value="Genomic_DNA"/>
</dbReference>
<dbReference type="RefSeq" id="WP_154495128.1">
    <property type="nucleotide sequence ID" value="NZ_VUMU01000002.1"/>
</dbReference>
<dbReference type="Proteomes" id="UP000476055">
    <property type="component" value="Unassembled WGS sequence"/>
</dbReference>
<gene>
    <name evidence="3" type="ORF">FYJ59_02540</name>
</gene>
<keyword evidence="4" id="KW-1185">Reference proteome</keyword>
<comment type="similarity">
    <text evidence="1">Belongs to the bactofilin family.</text>
</comment>
<reference evidence="3 4" key="1">
    <citation type="submission" date="2019-08" db="EMBL/GenBank/DDBJ databases">
        <title>In-depth cultivation of the pig gut microbiome towards novel bacterial diversity and tailored functional studies.</title>
        <authorList>
            <person name="Wylensek D."/>
            <person name="Hitch T.C.A."/>
            <person name="Clavel T."/>
        </authorList>
    </citation>
    <scope>NUCLEOTIDE SEQUENCE [LARGE SCALE GENOMIC DNA]</scope>
    <source>
        <strain evidence="3 4">WCA3-601-WT-6H</strain>
    </source>
</reference>
<name>A0A6L5YFR5_9FIRM</name>
<accession>A0A6L5YFR5</accession>
<evidence type="ECO:0000313" key="3">
    <source>
        <dbReference type="EMBL" id="MST57136.1"/>
    </source>
</evidence>
<organism evidence="3 4">
    <name type="scientific">Waltera intestinalis</name>
    <dbReference type="NCBI Taxonomy" id="2606635"/>
    <lineage>
        <taxon>Bacteria</taxon>
        <taxon>Bacillati</taxon>
        <taxon>Bacillota</taxon>
        <taxon>Clostridia</taxon>
        <taxon>Lachnospirales</taxon>
        <taxon>Lachnospiraceae</taxon>
        <taxon>Waltera</taxon>
    </lineage>
</organism>
<dbReference type="Pfam" id="PF04519">
    <property type="entry name" value="Bactofilin"/>
    <property type="match status" value="1"/>
</dbReference>
<dbReference type="PANTHER" id="PTHR35024">
    <property type="entry name" value="HYPOTHETICAL CYTOSOLIC PROTEIN"/>
    <property type="match status" value="1"/>
</dbReference>
<evidence type="ECO:0000256" key="2">
    <source>
        <dbReference type="SAM" id="MobiDB-lite"/>
    </source>
</evidence>